<sequence length="285" mass="32143">MHYVTQGTGEPLLFLHGFPEYWGVWKGLMAEFSKDHRVIAPDLRGYNLTSRPTDVEAYRIENLVEDVRALVEHLGLRRLTVVCQDWGALLGWSFVLRHPELIRRFVTVNITHPALFNRDLRENPKQQEASQYMLGFRTPGFDQQISGNDFAFAKQAIFEDARQHGAALSAEDEAEWLQALKQPGAVDAGLNYYRAAQIGPPDGQGSPGGSNLMDGLSQEQWKVRFPVLVLWGEQDPYLLPSGLEGLDQLAPDLTIHKIPGATHWVTLQKPAEVIRHLRDFIARKG</sequence>
<dbReference type="Gene3D" id="3.40.50.1820">
    <property type="entry name" value="alpha/beta hydrolase"/>
    <property type="match status" value="1"/>
</dbReference>
<dbReference type="AlphaFoldDB" id="A0A085WQM9"/>
<keyword evidence="4" id="KW-1185">Reference proteome</keyword>
<accession>A0A085WQM9</accession>
<dbReference type="SUPFAM" id="SSF53474">
    <property type="entry name" value="alpha/beta-Hydrolases"/>
    <property type="match status" value="1"/>
</dbReference>
<dbReference type="PRINTS" id="PR00412">
    <property type="entry name" value="EPOXHYDRLASE"/>
</dbReference>
<dbReference type="STRING" id="394096.DB31_5034"/>
<dbReference type="GO" id="GO:0016787">
    <property type="term" value="F:hydrolase activity"/>
    <property type="evidence" value="ECO:0007669"/>
    <property type="project" value="UniProtKB-KW"/>
</dbReference>
<keyword evidence="1 3" id="KW-0378">Hydrolase</keyword>
<comment type="caution">
    <text evidence="3">The sequence shown here is derived from an EMBL/GenBank/DDBJ whole genome shotgun (WGS) entry which is preliminary data.</text>
</comment>
<dbReference type="InterPro" id="IPR000639">
    <property type="entry name" value="Epox_hydrolase-like"/>
</dbReference>
<evidence type="ECO:0000256" key="1">
    <source>
        <dbReference type="ARBA" id="ARBA00022801"/>
    </source>
</evidence>
<dbReference type="PANTHER" id="PTHR43329">
    <property type="entry name" value="EPOXIDE HYDROLASE"/>
    <property type="match status" value="1"/>
</dbReference>
<organism evidence="3 4">
    <name type="scientific">Hyalangium minutum</name>
    <dbReference type="NCBI Taxonomy" id="394096"/>
    <lineage>
        <taxon>Bacteria</taxon>
        <taxon>Pseudomonadati</taxon>
        <taxon>Myxococcota</taxon>
        <taxon>Myxococcia</taxon>
        <taxon>Myxococcales</taxon>
        <taxon>Cystobacterineae</taxon>
        <taxon>Archangiaceae</taxon>
        <taxon>Hyalangium</taxon>
    </lineage>
</organism>
<gene>
    <name evidence="3" type="ORF">DB31_5034</name>
</gene>
<evidence type="ECO:0000259" key="2">
    <source>
        <dbReference type="Pfam" id="PF00561"/>
    </source>
</evidence>
<name>A0A085WQM9_9BACT</name>
<dbReference type="InterPro" id="IPR029058">
    <property type="entry name" value="AB_hydrolase_fold"/>
</dbReference>
<dbReference type="EMBL" id="JMCB01000003">
    <property type="protein sequence ID" value="KFE69992.1"/>
    <property type="molecule type" value="Genomic_DNA"/>
</dbReference>
<dbReference type="Proteomes" id="UP000028725">
    <property type="component" value="Unassembled WGS sequence"/>
</dbReference>
<reference evidence="3 4" key="1">
    <citation type="submission" date="2014-04" db="EMBL/GenBank/DDBJ databases">
        <title>Genome assembly of Hyalangium minutum DSM 14724.</title>
        <authorList>
            <person name="Sharma G."/>
            <person name="Subramanian S."/>
        </authorList>
    </citation>
    <scope>NUCLEOTIDE SEQUENCE [LARGE SCALE GENOMIC DNA]</scope>
    <source>
        <strain evidence="3 4">DSM 14724</strain>
    </source>
</reference>
<dbReference type="InterPro" id="IPR000073">
    <property type="entry name" value="AB_hydrolase_1"/>
</dbReference>
<protein>
    <submittedName>
        <fullName evidence="3">Putative hydrolase</fullName>
    </submittedName>
</protein>
<evidence type="ECO:0000313" key="4">
    <source>
        <dbReference type="Proteomes" id="UP000028725"/>
    </source>
</evidence>
<feature type="domain" description="AB hydrolase-1" evidence="2">
    <location>
        <begin position="11"/>
        <end position="270"/>
    </location>
</feature>
<proteinExistence type="predicted"/>
<evidence type="ECO:0000313" key="3">
    <source>
        <dbReference type="EMBL" id="KFE69992.1"/>
    </source>
</evidence>
<dbReference type="Pfam" id="PF00561">
    <property type="entry name" value="Abhydrolase_1"/>
    <property type="match status" value="1"/>
</dbReference>